<evidence type="ECO:0000256" key="5">
    <source>
        <dbReference type="ARBA" id="ARBA00022597"/>
    </source>
</evidence>
<dbReference type="EMBL" id="JABANO010034838">
    <property type="protein sequence ID" value="KAF4704459.1"/>
    <property type="molecule type" value="Genomic_DNA"/>
</dbReference>
<keyword evidence="3 16" id="KW-0813">Transport</keyword>
<feature type="transmembrane region" description="Helical" evidence="17">
    <location>
        <begin position="566"/>
        <end position="587"/>
    </location>
</feature>
<dbReference type="InterPro" id="IPR003663">
    <property type="entry name" value="Sugar/inositol_transpt"/>
</dbReference>
<feature type="transmembrane region" description="Helical" evidence="17">
    <location>
        <begin position="420"/>
        <end position="440"/>
    </location>
</feature>
<evidence type="ECO:0000256" key="12">
    <source>
        <dbReference type="ARBA" id="ARBA00044662"/>
    </source>
</evidence>
<dbReference type="PANTHER" id="PTHR48021">
    <property type="match status" value="1"/>
</dbReference>
<dbReference type="InterPro" id="IPR050549">
    <property type="entry name" value="MFS_Trehalose_Transporter"/>
</dbReference>
<dbReference type="InterPro" id="IPR005829">
    <property type="entry name" value="Sugar_transporter_CS"/>
</dbReference>
<evidence type="ECO:0000256" key="14">
    <source>
        <dbReference type="ARBA" id="ARBA00044710"/>
    </source>
</evidence>
<feature type="domain" description="Major facilitator superfamily (MFS) profile" evidence="18">
    <location>
        <begin position="23"/>
        <end position="475"/>
    </location>
</feature>
<keyword evidence="6 17" id="KW-0812">Transmembrane</keyword>
<dbReference type="OMA" id="AISMIYV"/>
<dbReference type="Proteomes" id="UP000553632">
    <property type="component" value="Unassembled WGS sequence"/>
</dbReference>
<feature type="non-terminal residue" evidence="19">
    <location>
        <position position="589"/>
    </location>
</feature>
<dbReference type="PROSITE" id="PS00217">
    <property type="entry name" value="SUGAR_TRANSPORT_2"/>
    <property type="match status" value="1"/>
</dbReference>
<dbReference type="InterPro" id="IPR020846">
    <property type="entry name" value="MFS_dom"/>
</dbReference>
<feature type="transmembrane region" description="Helical" evidence="17">
    <location>
        <begin position="540"/>
        <end position="560"/>
    </location>
</feature>
<feature type="transmembrane region" description="Helical" evidence="17">
    <location>
        <begin position="102"/>
        <end position="120"/>
    </location>
</feature>
<comment type="similarity">
    <text evidence="16">Belongs to the major facilitator superfamily. Sugar transporter (TC 2.A.1.1) family.</text>
</comment>
<evidence type="ECO:0000256" key="8">
    <source>
        <dbReference type="ARBA" id="ARBA00023136"/>
    </source>
</evidence>
<feature type="transmembrane region" description="Helical" evidence="17">
    <location>
        <begin position="126"/>
        <end position="148"/>
    </location>
</feature>
<comment type="catalytic activity">
    <reaction evidence="14">
        <text>D-fructose(out) = D-fructose(in)</text>
        <dbReference type="Rhea" id="RHEA:60372"/>
        <dbReference type="ChEBI" id="CHEBI:37721"/>
    </reaction>
    <physiologicalReaction direction="left-to-right" evidence="14">
        <dbReference type="Rhea" id="RHEA:60373"/>
    </physiologicalReaction>
</comment>
<dbReference type="PRINTS" id="PR00171">
    <property type="entry name" value="SUGRTRNSPORT"/>
</dbReference>
<evidence type="ECO:0000259" key="18">
    <source>
        <dbReference type="PROSITE" id="PS50850"/>
    </source>
</evidence>
<sequence>MAQEGSRFSPSETSFAVLCACASLLGPLAGGVGQGFTGPTIDTMRNSVLAPDGTRIDIGPESNLHVFNSTATSSFFGAALTLGALVGALSGGPVAEGTGRRLALLITSPLSVGAYLAIALGHSPYLLIVARLVAGFSLGICTFVTPVYVSEVAPMRLRGLLGTCTQMMLVIGVSVVYAIGMLTRTSAGSSDPLATPTTFCNWRLLAFICIIPSALLFCLMFFAVESPRWLATRGRTDEARAVLVRIRSSSDEIVAEATGLGRNVDSESVARAVGIVSRIKTLLSCRKQMVIAVGLNAMAQLTGLYALVFYQTTIFLLAGLKYADALSLTVQLSAIVSNLAASFVIDRVRRRLLIITSSTGMSLSLLMIATAFYVDRHDGHSAAWVAVLGSYCYHITYAWGVGPIRWMVAAELFPDEARGLASSLATTSNWLCAFLFILFLDTVINATSLQAVFYFFACVAAAMTAFEWYLMPETKSPAIDTMRNSVLAPDGTRIDIGPESNLHVFNSTTASSLFGAALTLGALVGTLSGGPVAEATGRRLALLITSPLSVGAYLAIALGHSPYLLIAARLVAGFSLGICAFVSPVYMSE</sequence>
<evidence type="ECO:0000256" key="1">
    <source>
        <dbReference type="ARBA" id="ARBA00004651"/>
    </source>
</evidence>
<dbReference type="InterPro" id="IPR005828">
    <property type="entry name" value="MFS_sugar_transport-like"/>
</dbReference>
<evidence type="ECO:0000256" key="7">
    <source>
        <dbReference type="ARBA" id="ARBA00022989"/>
    </source>
</evidence>
<comment type="catalytic activity">
    <reaction evidence="12">
        <text>D-mannose(out) = D-mannose(in)</text>
        <dbReference type="Rhea" id="RHEA:78391"/>
        <dbReference type="ChEBI" id="CHEBI:4208"/>
    </reaction>
    <physiologicalReaction direction="left-to-right" evidence="12">
        <dbReference type="Rhea" id="RHEA:78392"/>
    </physiologicalReaction>
</comment>
<dbReference type="Gene3D" id="1.20.1250.20">
    <property type="entry name" value="MFS general substrate transporter like domains"/>
    <property type="match status" value="2"/>
</dbReference>
<feature type="transmembrane region" description="Helical" evidence="17">
    <location>
        <begin position="289"/>
        <end position="310"/>
    </location>
</feature>
<feature type="transmembrane region" description="Helical" evidence="17">
    <location>
        <begin position="322"/>
        <end position="345"/>
    </location>
</feature>
<reference evidence="19 20" key="1">
    <citation type="submission" date="2020-04" db="EMBL/GenBank/DDBJ databases">
        <title>Perkinsus olseni comparative genomics.</title>
        <authorList>
            <person name="Bogema D.R."/>
        </authorList>
    </citation>
    <scope>NUCLEOTIDE SEQUENCE [LARGE SCALE GENOMIC DNA]</scope>
    <source>
        <strain evidence="19 20">ATCC PRA-207</strain>
    </source>
</reference>
<feature type="transmembrane region" description="Helical" evidence="17">
    <location>
        <begin position="513"/>
        <end position="533"/>
    </location>
</feature>
<evidence type="ECO:0000256" key="11">
    <source>
        <dbReference type="ARBA" id="ARBA00044656"/>
    </source>
</evidence>
<evidence type="ECO:0000256" key="6">
    <source>
        <dbReference type="ARBA" id="ARBA00022692"/>
    </source>
</evidence>
<evidence type="ECO:0000256" key="13">
    <source>
        <dbReference type="ARBA" id="ARBA00044668"/>
    </source>
</evidence>
<evidence type="ECO:0000256" key="3">
    <source>
        <dbReference type="ARBA" id="ARBA00022448"/>
    </source>
</evidence>
<keyword evidence="20" id="KW-1185">Reference proteome</keyword>
<dbReference type="GO" id="GO:0022857">
    <property type="term" value="F:transmembrane transporter activity"/>
    <property type="evidence" value="ECO:0007669"/>
    <property type="project" value="InterPro"/>
</dbReference>
<dbReference type="PROSITE" id="PS50850">
    <property type="entry name" value="MFS"/>
    <property type="match status" value="2"/>
</dbReference>
<comment type="subcellular location">
    <subcellularLocation>
        <location evidence="1">Cell membrane</location>
        <topology evidence="1">Multi-pass membrane protein</topology>
    </subcellularLocation>
</comment>
<organism evidence="19 20">
    <name type="scientific">Perkinsus olseni</name>
    <name type="common">Perkinsus atlanticus</name>
    <dbReference type="NCBI Taxonomy" id="32597"/>
    <lineage>
        <taxon>Eukaryota</taxon>
        <taxon>Sar</taxon>
        <taxon>Alveolata</taxon>
        <taxon>Perkinsozoa</taxon>
        <taxon>Perkinsea</taxon>
        <taxon>Perkinsida</taxon>
        <taxon>Perkinsidae</taxon>
        <taxon>Perkinsus</taxon>
    </lineage>
</organism>
<proteinExistence type="inferred from homology"/>
<comment type="catalytic activity">
    <reaction evidence="9">
        <text>D-galactose(in) = D-galactose(out)</text>
        <dbReference type="Rhea" id="RHEA:34915"/>
        <dbReference type="ChEBI" id="CHEBI:4139"/>
    </reaction>
    <physiologicalReaction direction="right-to-left" evidence="9">
        <dbReference type="Rhea" id="RHEA:34917"/>
    </physiologicalReaction>
</comment>
<protein>
    <recommendedName>
        <fullName evidence="15">Hexose transporter 1</fullName>
    </recommendedName>
</protein>
<keyword evidence="5" id="KW-0762">Sugar transport</keyword>
<dbReference type="NCBIfam" id="TIGR00879">
    <property type="entry name" value="SP"/>
    <property type="match status" value="1"/>
</dbReference>
<feature type="transmembrane region" description="Helical" evidence="17">
    <location>
        <begin position="160"/>
        <end position="182"/>
    </location>
</feature>
<dbReference type="Pfam" id="PF00083">
    <property type="entry name" value="Sugar_tr"/>
    <property type="match status" value="2"/>
</dbReference>
<evidence type="ECO:0000256" key="10">
    <source>
        <dbReference type="ARBA" id="ARBA00044648"/>
    </source>
</evidence>
<comment type="subunit">
    <text evidence="2">Homodimer.</text>
</comment>
<dbReference type="PANTHER" id="PTHR48021:SF1">
    <property type="entry name" value="GH07001P-RELATED"/>
    <property type="match status" value="1"/>
</dbReference>
<keyword evidence="8 17" id="KW-0472">Membrane</keyword>
<dbReference type="AlphaFoldDB" id="A0A7J6Q7D8"/>
<comment type="catalytic activity">
    <reaction evidence="10">
        <text>D-glucose(out) = D-glucose(in)</text>
        <dbReference type="Rhea" id="RHEA:60376"/>
        <dbReference type="ChEBI" id="CHEBI:4167"/>
    </reaction>
    <physiologicalReaction direction="left-to-right" evidence="10">
        <dbReference type="Rhea" id="RHEA:60377"/>
    </physiologicalReaction>
</comment>
<evidence type="ECO:0000256" key="16">
    <source>
        <dbReference type="RuleBase" id="RU003346"/>
    </source>
</evidence>
<gene>
    <name evidence="19" type="ORF">FOZ63_029688</name>
</gene>
<comment type="catalytic activity">
    <reaction evidence="11">
        <text>D-xylose(out) = D-xylose(in)</text>
        <dbReference type="Rhea" id="RHEA:78427"/>
        <dbReference type="ChEBI" id="CHEBI:53455"/>
    </reaction>
    <physiologicalReaction direction="left-to-right" evidence="11">
        <dbReference type="Rhea" id="RHEA:78428"/>
    </physiologicalReaction>
</comment>
<feature type="transmembrane region" description="Helical" evidence="17">
    <location>
        <begin position="75"/>
        <end position="95"/>
    </location>
</feature>
<accession>A0A7J6Q7D8</accession>
<evidence type="ECO:0000313" key="20">
    <source>
        <dbReference type="Proteomes" id="UP000553632"/>
    </source>
</evidence>
<evidence type="ECO:0000256" key="4">
    <source>
        <dbReference type="ARBA" id="ARBA00022475"/>
    </source>
</evidence>
<comment type="caution">
    <text evidence="19">The sequence shown here is derived from an EMBL/GenBank/DDBJ whole genome shotgun (WGS) entry which is preliminary data.</text>
</comment>
<dbReference type="InterPro" id="IPR036259">
    <property type="entry name" value="MFS_trans_sf"/>
</dbReference>
<name>A0A7J6Q7D8_PEROL</name>
<dbReference type="FunFam" id="1.20.1250.20:FF:000218">
    <property type="entry name" value="facilitated trehalose transporter Tret1"/>
    <property type="match status" value="1"/>
</dbReference>
<keyword evidence="7 17" id="KW-1133">Transmembrane helix</keyword>
<feature type="transmembrane region" description="Helical" evidence="17">
    <location>
        <begin position="202"/>
        <end position="224"/>
    </location>
</feature>
<evidence type="ECO:0000313" key="19">
    <source>
        <dbReference type="EMBL" id="KAF4704459.1"/>
    </source>
</evidence>
<dbReference type="SUPFAM" id="SSF103473">
    <property type="entry name" value="MFS general substrate transporter"/>
    <property type="match status" value="2"/>
</dbReference>
<feature type="transmembrane region" description="Helical" evidence="17">
    <location>
        <begin position="352"/>
        <end position="374"/>
    </location>
</feature>
<comment type="catalytic activity">
    <reaction evidence="13">
        <text>D-glucosamine(out) = D-glucosamine(in)</text>
        <dbReference type="Rhea" id="RHEA:78423"/>
        <dbReference type="ChEBI" id="CHEBI:58723"/>
    </reaction>
    <physiologicalReaction direction="left-to-right" evidence="13">
        <dbReference type="Rhea" id="RHEA:78424"/>
    </physiologicalReaction>
</comment>
<evidence type="ECO:0000256" key="2">
    <source>
        <dbReference type="ARBA" id="ARBA00011738"/>
    </source>
</evidence>
<feature type="transmembrane region" description="Helical" evidence="17">
    <location>
        <begin position="452"/>
        <end position="471"/>
    </location>
</feature>
<evidence type="ECO:0000256" key="9">
    <source>
        <dbReference type="ARBA" id="ARBA00044637"/>
    </source>
</evidence>
<dbReference type="GO" id="GO:0005886">
    <property type="term" value="C:plasma membrane"/>
    <property type="evidence" value="ECO:0007669"/>
    <property type="project" value="UniProtKB-SubCell"/>
</dbReference>
<evidence type="ECO:0000256" key="15">
    <source>
        <dbReference type="ARBA" id="ARBA00044780"/>
    </source>
</evidence>
<evidence type="ECO:0000256" key="17">
    <source>
        <dbReference type="SAM" id="Phobius"/>
    </source>
</evidence>
<keyword evidence="4" id="KW-1003">Cell membrane</keyword>
<feature type="domain" description="Major facilitator superfamily (MFS) profile" evidence="18">
    <location>
        <begin position="469"/>
        <end position="589"/>
    </location>
</feature>